<feature type="non-terminal residue" evidence="1">
    <location>
        <position position="32"/>
    </location>
</feature>
<name>X1NZ66_9ZZZZ</name>
<gene>
    <name evidence="1" type="ORF">S06H3_59390</name>
</gene>
<evidence type="ECO:0000313" key="1">
    <source>
        <dbReference type="EMBL" id="GAI48923.1"/>
    </source>
</evidence>
<dbReference type="EMBL" id="BARV01038581">
    <property type="protein sequence ID" value="GAI48923.1"/>
    <property type="molecule type" value="Genomic_DNA"/>
</dbReference>
<reference evidence="1" key="1">
    <citation type="journal article" date="2014" name="Front. Microbiol.">
        <title>High frequency of phylogenetically diverse reductive dehalogenase-homologous genes in deep subseafloor sedimentary metagenomes.</title>
        <authorList>
            <person name="Kawai M."/>
            <person name="Futagami T."/>
            <person name="Toyoda A."/>
            <person name="Takaki Y."/>
            <person name="Nishi S."/>
            <person name="Hori S."/>
            <person name="Arai W."/>
            <person name="Tsubouchi T."/>
            <person name="Morono Y."/>
            <person name="Uchiyama I."/>
            <person name="Ito T."/>
            <person name="Fujiyama A."/>
            <person name="Inagaki F."/>
            <person name="Takami H."/>
        </authorList>
    </citation>
    <scope>NUCLEOTIDE SEQUENCE</scope>
    <source>
        <strain evidence="1">Expedition CK06-06</strain>
    </source>
</reference>
<organism evidence="1">
    <name type="scientific">marine sediment metagenome</name>
    <dbReference type="NCBI Taxonomy" id="412755"/>
    <lineage>
        <taxon>unclassified sequences</taxon>
        <taxon>metagenomes</taxon>
        <taxon>ecological metagenomes</taxon>
    </lineage>
</organism>
<proteinExistence type="predicted"/>
<accession>X1NZ66</accession>
<protein>
    <submittedName>
        <fullName evidence="1">Uncharacterized protein</fullName>
    </submittedName>
</protein>
<sequence length="32" mass="3938">MTRKDLTIQLPEDLYREFIFSLENWDPVKLPE</sequence>
<dbReference type="AlphaFoldDB" id="X1NZ66"/>
<comment type="caution">
    <text evidence="1">The sequence shown here is derived from an EMBL/GenBank/DDBJ whole genome shotgun (WGS) entry which is preliminary data.</text>
</comment>